<feature type="compositionally biased region" description="Basic and acidic residues" evidence="4">
    <location>
        <begin position="407"/>
        <end position="416"/>
    </location>
</feature>
<keyword evidence="1" id="KW-0325">Glycoprotein</keyword>
<dbReference type="InterPro" id="IPR036179">
    <property type="entry name" value="Ig-like_dom_sf"/>
</dbReference>
<dbReference type="GO" id="GO:0006955">
    <property type="term" value="P:immune response"/>
    <property type="evidence" value="ECO:0007669"/>
    <property type="project" value="TreeGrafter"/>
</dbReference>
<dbReference type="InterPro" id="IPR003597">
    <property type="entry name" value="Ig_C1-set"/>
</dbReference>
<dbReference type="SUPFAM" id="SSF48726">
    <property type="entry name" value="Immunoglobulin"/>
    <property type="match status" value="1"/>
</dbReference>
<feature type="region of interest" description="Disordered" evidence="4">
    <location>
        <begin position="360"/>
        <end position="422"/>
    </location>
</feature>
<dbReference type="InterPro" id="IPR050208">
    <property type="entry name" value="MHC_class-I_related"/>
</dbReference>
<dbReference type="PANTHER" id="PTHR16675:SF193">
    <property type="entry name" value="LOC571647 PROTEIN-RELATED"/>
    <property type="match status" value="1"/>
</dbReference>
<dbReference type="InterPro" id="IPR007110">
    <property type="entry name" value="Ig-like_dom"/>
</dbReference>
<dbReference type="Proteomes" id="UP001152622">
    <property type="component" value="Chromosome 21"/>
</dbReference>
<evidence type="ECO:0000256" key="5">
    <source>
        <dbReference type="SAM" id="Phobius"/>
    </source>
</evidence>
<dbReference type="PRINTS" id="PR01638">
    <property type="entry name" value="MHCCLASSI"/>
</dbReference>
<dbReference type="SMART" id="SM00407">
    <property type="entry name" value="IGc1"/>
    <property type="match status" value="1"/>
</dbReference>
<dbReference type="InterPro" id="IPR001039">
    <property type="entry name" value="MHC_I_a_a1/a2"/>
</dbReference>
<gene>
    <name evidence="8" type="ORF">SKAU_G00406180</name>
</gene>
<keyword evidence="6" id="KW-0732">Signal</keyword>
<dbReference type="SUPFAM" id="SSF54452">
    <property type="entry name" value="MHC antigen-recognition domain"/>
    <property type="match status" value="1"/>
</dbReference>
<name>A0A9Q1ICU3_SYNKA</name>
<dbReference type="GO" id="GO:0005615">
    <property type="term" value="C:extracellular space"/>
    <property type="evidence" value="ECO:0007669"/>
    <property type="project" value="TreeGrafter"/>
</dbReference>
<dbReference type="InterPro" id="IPR013783">
    <property type="entry name" value="Ig-like_fold"/>
</dbReference>
<feature type="transmembrane region" description="Helical" evidence="5">
    <location>
        <begin position="317"/>
        <end position="341"/>
    </location>
</feature>
<dbReference type="InterPro" id="IPR003006">
    <property type="entry name" value="Ig/MHC_CS"/>
</dbReference>
<sequence length="422" mass="47037">MDVKMISLMLFCVFGSVHSVTHDLHYIYTALSLPAKQPGVYQFTAMGILNDRLIDYYNSEDQVKMPKQDWMKANTKDDYWVKGTQSRKSKEQWFNVNVNILVDRMGHNKSDVHVLQWMHGCKAEKTGEERAKFIEGFDQYGYDGENFLSFDNKDAMWVAPVNQARSTKKKWDDTPILSQYTKGYLETDCVNWLETFLKYQDEQVRTSSPPKVDIFAKKSSQSDSLILMCLATEFYPPDVLVEILRNGVPLSATDGVLSSGVRPNGERVETYQLRKTLEIKASDPAKYGCRVVHRSLPGPIHVVWDGSCLNCGSNMGAIAGGIIAVILVLLVVAGVAGVLWYRKINERKIGLAQPLTETVTVPDENTPRGSLDSGKGHSSPSSSNEYVDRPLMDSGANTDASSSSSSDSDKAERKPLSLEPVI</sequence>
<proteinExistence type="inferred from homology"/>
<comment type="caution">
    <text evidence="8">The sequence shown here is derived from an EMBL/GenBank/DDBJ whole genome shotgun (WGS) entry which is preliminary data.</text>
</comment>
<dbReference type="PROSITE" id="PS50835">
    <property type="entry name" value="IG_LIKE"/>
    <property type="match status" value="1"/>
</dbReference>
<evidence type="ECO:0000256" key="4">
    <source>
        <dbReference type="SAM" id="MobiDB-lite"/>
    </source>
</evidence>
<evidence type="ECO:0000256" key="2">
    <source>
        <dbReference type="ARBA" id="ARBA00023319"/>
    </source>
</evidence>
<dbReference type="Gene3D" id="3.30.500.10">
    <property type="entry name" value="MHC class I-like antigen recognition-like"/>
    <property type="match status" value="1"/>
</dbReference>
<feature type="domain" description="Ig-like" evidence="7">
    <location>
        <begin position="210"/>
        <end position="293"/>
    </location>
</feature>
<dbReference type="EMBL" id="JAINUF010000021">
    <property type="protein sequence ID" value="KAJ8334979.1"/>
    <property type="molecule type" value="Genomic_DNA"/>
</dbReference>
<dbReference type="Pfam" id="PF07654">
    <property type="entry name" value="C1-set"/>
    <property type="match status" value="1"/>
</dbReference>
<feature type="compositionally biased region" description="Low complexity" evidence="4">
    <location>
        <begin position="370"/>
        <end position="383"/>
    </location>
</feature>
<evidence type="ECO:0000313" key="9">
    <source>
        <dbReference type="Proteomes" id="UP001152622"/>
    </source>
</evidence>
<dbReference type="Pfam" id="PF00129">
    <property type="entry name" value="MHC_I"/>
    <property type="match status" value="1"/>
</dbReference>
<evidence type="ECO:0000259" key="7">
    <source>
        <dbReference type="PROSITE" id="PS50835"/>
    </source>
</evidence>
<evidence type="ECO:0000313" key="8">
    <source>
        <dbReference type="EMBL" id="KAJ8334979.1"/>
    </source>
</evidence>
<dbReference type="PANTHER" id="PTHR16675">
    <property type="entry name" value="MHC CLASS I-RELATED"/>
    <property type="match status" value="1"/>
</dbReference>
<dbReference type="InterPro" id="IPR011162">
    <property type="entry name" value="MHC_I/II-like_Ag-recog"/>
</dbReference>
<keyword evidence="5" id="KW-1133">Transmembrane helix</keyword>
<protein>
    <recommendedName>
        <fullName evidence="7">Ig-like domain-containing protein</fullName>
    </recommendedName>
</protein>
<evidence type="ECO:0000256" key="3">
    <source>
        <dbReference type="RuleBase" id="RU004439"/>
    </source>
</evidence>
<dbReference type="FunFam" id="3.30.500.10:FF:000005">
    <property type="entry name" value="MHC class I antigen ZKA transcript variant 1"/>
    <property type="match status" value="1"/>
</dbReference>
<feature type="chain" id="PRO_5040224514" description="Ig-like domain-containing protein" evidence="6">
    <location>
        <begin position="20"/>
        <end position="422"/>
    </location>
</feature>
<accession>A0A9Q1ICU3</accession>
<keyword evidence="2" id="KW-0393">Immunoglobulin domain</keyword>
<evidence type="ECO:0000256" key="6">
    <source>
        <dbReference type="SAM" id="SignalP"/>
    </source>
</evidence>
<keyword evidence="5" id="KW-0812">Transmembrane</keyword>
<feature type="signal peptide" evidence="6">
    <location>
        <begin position="1"/>
        <end position="19"/>
    </location>
</feature>
<dbReference type="InterPro" id="IPR037055">
    <property type="entry name" value="MHC_I-like_Ag-recog_sf"/>
</dbReference>
<evidence type="ECO:0000256" key="1">
    <source>
        <dbReference type="ARBA" id="ARBA00023180"/>
    </source>
</evidence>
<dbReference type="InterPro" id="IPR011161">
    <property type="entry name" value="MHC_I-like_Ag-recog"/>
</dbReference>
<keyword evidence="9" id="KW-1185">Reference proteome</keyword>
<dbReference type="GO" id="GO:0009897">
    <property type="term" value="C:external side of plasma membrane"/>
    <property type="evidence" value="ECO:0007669"/>
    <property type="project" value="TreeGrafter"/>
</dbReference>
<dbReference type="Gene3D" id="2.60.40.10">
    <property type="entry name" value="Immunoglobulins"/>
    <property type="match status" value="1"/>
</dbReference>
<comment type="similarity">
    <text evidence="3">Belongs to the MHC class I family.</text>
</comment>
<keyword evidence="5" id="KW-0472">Membrane</keyword>
<dbReference type="AlphaFoldDB" id="A0A9Q1ICU3"/>
<organism evidence="8 9">
    <name type="scientific">Synaphobranchus kaupii</name>
    <name type="common">Kaup's arrowtooth eel</name>
    <dbReference type="NCBI Taxonomy" id="118154"/>
    <lineage>
        <taxon>Eukaryota</taxon>
        <taxon>Metazoa</taxon>
        <taxon>Chordata</taxon>
        <taxon>Craniata</taxon>
        <taxon>Vertebrata</taxon>
        <taxon>Euteleostomi</taxon>
        <taxon>Actinopterygii</taxon>
        <taxon>Neopterygii</taxon>
        <taxon>Teleostei</taxon>
        <taxon>Anguilliformes</taxon>
        <taxon>Synaphobranchidae</taxon>
        <taxon>Synaphobranchus</taxon>
    </lineage>
</organism>
<dbReference type="OrthoDB" id="8890485at2759"/>
<dbReference type="PROSITE" id="PS00290">
    <property type="entry name" value="IG_MHC"/>
    <property type="match status" value="1"/>
</dbReference>
<reference evidence="8" key="1">
    <citation type="journal article" date="2023" name="Science">
        <title>Genome structures resolve the early diversification of teleost fishes.</title>
        <authorList>
            <person name="Parey E."/>
            <person name="Louis A."/>
            <person name="Montfort J."/>
            <person name="Bouchez O."/>
            <person name="Roques C."/>
            <person name="Iampietro C."/>
            <person name="Lluch J."/>
            <person name="Castinel A."/>
            <person name="Donnadieu C."/>
            <person name="Desvignes T."/>
            <person name="Floi Bucao C."/>
            <person name="Jouanno E."/>
            <person name="Wen M."/>
            <person name="Mejri S."/>
            <person name="Dirks R."/>
            <person name="Jansen H."/>
            <person name="Henkel C."/>
            <person name="Chen W.J."/>
            <person name="Zahm M."/>
            <person name="Cabau C."/>
            <person name="Klopp C."/>
            <person name="Thompson A.W."/>
            <person name="Robinson-Rechavi M."/>
            <person name="Braasch I."/>
            <person name="Lecointre G."/>
            <person name="Bobe J."/>
            <person name="Postlethwait J.H."/>
            <person name="Berthelot C."/>
            <person name="Roest Crollius H."/>
            <person name="Guiguen Y."/>
        </authorList>
    </citation>
    <scope>NUCLEOTIDE SEQUENCE</scope>
    <source>
        <strain evidence="8">WJC10195</strain>
    </source>
</reference>